<name>A0AA38HG80_9TREE</name>
<accession>A0AA38HG80</accession>
<dbReference type="SMART" id="SM00360">
    <property type="entry name" value="RRM"/>
    <property type="match status" value="2"/>
</dbReference>
<keyword evidence="5" id="KW-1185">Reference proteome</keyword>
<dbReference type="InterPro" id="IPR012677">
    <property type="entry name" value="Nucleotide-bd_a/b_plait_sf"/>
</dbReference>
<evidence type="ECO:0000313" key="5">
    <source>
        <dbReference type="Proteomes" id="UP001164286"/>
    </source>
</evidence>
<dbReference type="SUPFAM" id="SSF54928">
    <property type="entry name" value="RNA-binding domain, RBD"/>
    <property type="match status" value="2"/>
</dbReference>
<dbReference type="InterPro" id="IPR035979">
    <property type="entry name" value="RBD_domain_sf"/>
</dbReference>
<dbReference type="CDD" id="cd00590">
    <property type="entry name" value="RRM_SF"/>
    <property type="match status" value="2"/>
</dbReference>
<dbReference type="Pfam" id="PF00076">
    <property type="entry name" value="RRM_1"/>
    <property type="match status" value="1"/>
</dbReference>
<evidence type="ECO:0000256" key="2">
    <source>
        <dbReference type="PROSITE-ProRule" id="PRU00176"/>
    </source>
</evidence>
<feature type="domain" description="RRM" evidence="3">
    <location>
        <begin position="191"/>
        <end position="268"/>
    </location>
</feature>
<evidence type="ECO:0000313" key="4">
    <source>
        <dbReference type="EMBL" id="KAI9638711.1"/>
    </source>
</evidence>
<organism evidence="4 5">
    <name type="scientific">Dioszegia hungarica</name>
    <dbReference type="NCBI Taxonomy" id="4972"/>
    <lineage>
        <taxon>Eukaryota</taxon>
        <taxon>Fungi</taxon>
        <taxon>Dikarya</taxon>
        <taxon>Basidiomycota</taxon>
        <taxon>Agaricomycotina</taxon>
        <taxon>Tremellomycetes</taxon>
        <taxon>Tremellales</taxon>
        <taxon>Bulleribasidiaceae</taxon>
        <taxon>Dioszegia</taxon>
    </lineage>
</organism>
<dbReference type="GO" id="GO:0003729">
    <property type="term" value="F:mRNA binding"/>
    <property type="evidence" value="ECO:0007669"/>
    <property type="project" value="TreeGrafter"/>
</dbReference>
<evidence type="ECO:0000259" key="3">
    <source>
        <dbReference type="PROSITE" id="PS50102"/>
    </source>
</evidence>
<protein>
    <recommendedName>
        <fullName evidence="3">RRM domain-containing protein</fullName>
    </recommendedName>
</protein>
<dbReference type="EMBL" id="JAKWFO010000002">
    <property type="protein sequence ID" value="KAI9638711.1"/>
    <property type="molecule type" value="Genomic_DNA"/>
</dbReference>
<dbReference type="GeneID" id="77727402"/>
<proteinExistence type="predicted"/>
<dbReference type="RefSeq" id="XP_052948488.1">
    <property type="nucleotide sequence ID" value="XM_053088197.1"/>
</dbReference>
<dbReference type="GO" id="GO:0005634">
    <property type="term" value="C:nucleus"/>
    <property type="evidence" value="ECO:0007669"/>
    <property type="project" value="TreeGrafter"/>
</dbReference>
<dbReference type="Proteomes" id="UP001164286">
    <property type="component" value="Unassembled WGS sequence"/>
</dbReference>
<dbReference type="AlphaFoldDB" id="A0AA38HG80"/>
<keyword evidence="1 2" id="KW-0694">RNA-binding</keyword>
<dbReference type="PANTHER" id="PTHR48025:SF1">
    <property type="entry name" value="RRM DOMAIN-CONTAINING PROTEIN"/>
    <property type="match status" value="1"/>
</dbReference>
<dbReference type="Gene3D" id="3.30.70.330">
    <property type="match status" value="2"/>
</dbReference>
<comment type="caution">
    <text evidence="4">The sequence shown here is derived from an EMBL/GenBank/DDBJ whole genome shotgun (WGS) entry which is preliminary data.</text>
</comment>
<sequence length="505" mass="55531">MGAHTFPSSPSPLGTAYTQHTAAGHEGKQQIRLYGLSESPTTPALIAFFSQMATVCGILLHPDGPGKQWAQVWVRGEEEAERCMRAQAQLGVSGVSMSRAPSQAPPSHPQNPLPPLFAQTPAPSAFPPLYGPLTIPQKTPTRSQAPFMSELALHRLPPTPASFDRPMTVPLRHDLSGMGYRHLDPSGPLPRNLYIVDLPLDMTETQFRSLFEQHGVVEHCKLLSQLDGMGRRRGFILMASHREALEAMRGMNGRIIEGSRMDVSWALVQREARHFGIGAMPNRVIHPPVHPIRREVLPAVDAAVIAEGLDPEFFPSANLIRELFSTFGPIMQASILTSSPDLGLTALIQFEHATSADLLIQASGMVVGSKRIHVRPFQRQHHQPAQLQYQPYQLPQEAYPGAPQARYFSDPPTSAGRPFQPVSLHQATSFDPFGAAGLAADLQAATERLAKSRLNAASSPFVPTFGQDQPRTLDQQDPYPLHRLEQKTPSPRTFIHQNLVLHLVR</sequence>
<dbReference type="InterPro" id="IPR000504">
    <property type="entry name" value="RRM_dom"/>
</dbReference>
<evidence type="ECO:0000256" key="1">
    <source>
        <dbReference type="ARBA" id="ARBA00022884"/>
    </source>
</evidence>
<dbReference type="InterPro" id="IPR050502">
    <property type="entry name" value="Euk_RNA-bind_prot"/>
</dbReference>
<dbReference type="PROSITE" id="PS50102">
    <property type="entry name" value="RRM"/>
    <property type="match status" value="1"/>
</dbReference>
<reference evidence="4" key="1">
    <citation type="journal article" date="2022" name="G3 (Bethesda)">
        <title>High quality genome of the basidiomycete yeast Dioszegia hungarica PDD-24b-2 isolated from cloud water.</title>
        <authorList>
            <person name="Jarrige D."/>
            <person name="Haridas S."/>
            <person name="Bleykasten-Grosshans C."/>
            <person name="Joly M."/>
            <person name="Nadalig T."/>
            <person name="Sancelme M."/>
            <person name="Vuilleumier S."/>
            <person name="Grigoriev I.V."/>
            <person name="Amato P."/>
            <person name="Bringel F."/>
        </authorList>
    </citation>
    <scope>NUCLEOTIDE SEQUENCE</scope>
    <source>
        <strain evidence="4">PDD-24b-2</strain>
    </source>
</reference>
<dbReference type="PANTHER" id="PTHR48025">
    <property type="entry name" value="OS02G0815200 PROTEIN"/>
    <property type="match status" value="1"/>
</dbReference>
<gene>
    <name evidence="4" type="ORF">MKK02DRAFT_31038</name>
</gene>